<organism evidence="16">
    <name type="scientific">viral metagenome</name>
    <dbReference type="NCBI Taxonomy" id="1070528"/>
    <lineage>
        <taxon>unclassified sequences</taxon>
        <taxon>metagenomes</taxon>
        <taxon>organismal metagenomes</taxon>
    </lineage>
</organism>
<evidence type="ECO:0000259" key="15">
    <source>
        <dbReference type="Pfam" id="PF04567"/>
    </source>
</evidence>
<dbReference type="InterPro" id="IPR007644">
    <property type="entry name" value="RNA_pol_bsu_protrusion"/>
</dbReference>
<dbReference type="Pfam" id="PF00562">
    <property type="entry name" value="RNA_pol_Rpb2_6"/>
    <property type="match status" value="1"/>
</dbReference>
<dbReference type="InterPro" id="IPR037034">
    <property type="entry name" value="RNA_pol_Rpb2_2_sf"/>
</dbReference>
<keyword evidence="6" id="KW-0479">Metal-binding</keyword>
<dbReference type="EC" id="2.7.7.6" evidence="2"/>
<dbReference type="Pfam" id="PF04560">
    <property type="entry name" value="RNA_pol_Rpb2_7"/>
    <property type="match status" value="1"/>
</dbReference>
<dbReference type="InterPro" id="IPR015712">
    <property type="entry name" value="DNA-dir_RNA_pol_su2"/>
</dbReference>
<dbReference type="FunFam" id="2.40.270.10:FF:000006">
    <property type="entry name" value="DNA-directed RNA polymerase subunit beta"/>
    <property type="match status" value="1"/>
</dbReference>
<evidence type="ECO:0000259" key="9">
    <source>
        <dbReference type="Pfam" id="PF00562"/>
    </source>
</evidence>
<evidence type="ECO:0000256" key="5">
    <source>
        <dbReference type="ARBA" id="ARBA00022695"/>
    </source>
</evidence>
<evidence type="ECO:0000256" key="3">
    <source>
        <dbReference type="ARBA" id="ARBA00022478"/>
    </source>
</evidence>
<dbReference type="GO" id="GO:0000428">
    <property type="term" value="C:DNA-directed RNA polymerase complex"/>
    <property type="evidence" value="ECO:0007669"/>
    <property type="project" value="UniProtKB-KW"/>
</dbReference>
<dbReference type="Gene3D" id="2.40.50.150">
    <property type="match status" value="1"/>
</dbReference>
<evidence type="ECO:0000313" key="16">
    <source>
        <dbReference type="EMBL" id="QHU06856.1"/>
    </source>
</evidence>
<reference evidence="16" key="1">
    <citation type="journal article" date="2020" name="Nature">
        <title>Giant virus diversity and host interactions through global metagenomics.</title>
        <authorList>
            <person name="Schulz F."/>
            <person name="Roux S."/>
            <person name="Paez-Espino D."/>
            <person name="Jungbluth S."/>
            <person name="Walsh D.A."/>
            <person name="Denef V.J."/>
            <person name="McMahon K.D."/>
            <person name="Konstantinidis K.T."/>
            <person name="Eloe-Fadrosh E.A."/>
            <person name="Kyrpides N.C."/>
            <person name="Woyke T."/>
        </authorList>
    </citation>
    <scope>NUCLEOTIDE SEQUENCE</scope>
    <source>
        <strain evidence="16">GVMAG-S-1038524-41</strain>
    </source>
</reference>
<dbReference type="InterPro" id="IPR007121">
    <property type="entry name" value="RNA_pol_bsu_CS"/>
</dbReference>
<dbReference type="Pfam" id="PF04566">
    <property type="entry name" value="RNA_pol_Rpb2_4"/>
    <property type="match status" value="1"/>
</dbReference>
<dbReference type="Pfam" id="PF04561">
    <property type="entry name" value="RNA_pol_Rpb2_2"/>
    <property type="match status" value="1"/>
</dbReference>
<evidence type="ECO:0000259" key="10">
    <source>
        <dbReference type="Pfam" id="PF04560"/>
    </source>
</evidence>
<dbReference type="GO" id="GO:0032549">
    <property type="term" value="F:ribonucleoside binding"/>
    <property type="evidence" value="ECO:0007669"/>
    <property type="project" value="InterPro"/>
</dbReference>
<proteinExistence type="inferred from homology"/>
<feature type="domain" description="RNA polymerase Rpb2" evidence="14">
    <location>
        <begin position="526"/>
        <end position="586"/>
    </location>
</feature>
<keyword evidence="4" id="KW-0808">Transferase</keyword>
<name>A0A6C0JPX1_9ZZZZ</name>
<keyword evidence="3" id="KW-0240">DNA-directed RNA polymerase</keyword>
<dbReference type="InterPro" id="IPR007647">
    <property type="entry name" value="RNA_pol_Rpb2_5"/>
</dbReference>
<evidence type="ECO:0000256" key="1">
    <source>
        <dbReference type="ARBA" id="ARBA00006835"/>
    </source>
</evidence>
<dbReference type="CDD" id="cd00653">
    <property type="entry name" value="RNA_pol_B_RPB2"/>
    <property type="match status" value="1"/>
</dbReference>
<dbReference type="GO" id="GO:0003899">
    <property type="term" value="F:DNA-directed RNA polymerase activity"/>
    <property type="evidence" value="ECO:0007669"/>
    <property type="project" value="UniProtKB-EC"/>
</dbReference>
<protein>
    <recommendedName>
        <fullName evidence="2">DNA-directed RNA polymerase</fullName>
        <ecNumber evidence="2">2.7.7.6</ecNumber>
    </recommendedName>
</protein>
<evidence type="ECO:0000256" key="2">
    <source>
        <dbReference type="ARBA" id="ARBA00012418"/>
    </source>
</evidence>
<dbReference type="PROSITE" id="PS01166">
    <property type="entry name" value="RNA_POL_BETA"/>
    <property type="match status" value="1"/>
</dbReference>
<feature type="domain" description="DNA-directed RNA polymerase subunit 2 hybrid-binding" evidence="9">
    <location>
        <begin position="649"/>
        <end position="1033"/>
    </location>
</feature>
<dbReference type="InterPro" id="IPR007645">
    <property type="entry name" value="RNA_pol_Rpb2_3"/>
</dbReference>
<comment type="similarity">
    <text evidence="1">Belongs to the RNA polymerase beta chain family.</text>
</comment>
<dbReference type="Pfam" id="PF04563">
    <property type="entry name" value="RNA_pol_Rpb2_1"/>
    <property type="match status" value="1"/>
</dbReference>
<dbReference type="Gene3D" id="3.90.1100.10">
    <property type="match status" value="1"/>
</dbReference>
<evidence type="ECO:0000259" key="12">
    <source>
        <dbReference type="Pfam" id="PF04563"/>
    </source>
</evidence>
<sequence length="1119" mass="125527">MSDHIDEKHTWKVIENFFKKKGLVYQQIEHFNYYINHGIQSVIDEEADIEIIPKKGQRYTLQFGEVYVCPPGVIEDDRNLNPICPRDARRRDLNYDSAICCDITETLYEEEKVIEQTVHRRIVIGRTPIMLRSDKCTLTNMTKDERVKAGECENDHGGYFIIRGNERAIVAQLRANYNQPIVLKQKDGEKYTHIAEIRSMSEETGHSVQLKAMMGTDDRTIVFSLPYIKELIPIGVVFKALGFTDPEDIIKFISLDSKKTEKYMRLIIRDAFFIEDQKAALEYIGTYSIHTIAKDKRFTYAKQVCETEIFPHLGVGSTNKEIAVMLGHIVNQLLSTHIGMRDPDDRDNYSNKRIETAGILCTELFRTLFKRFNNSIKLVLEKKKSRPDGISIIKKSNSITMGLKHCFSTGNWGVQKNAYIRTGVSQVMSRMTYGATLSHLRRIVIPIGKEGKNAKIRQIHSSQFGFVCPAETPEGQSAGIVLNFSLLSRVTKKIPTALTKEVLEENKNITPIADLDLAHIRDSSHVFLNGILVGMTQDPDTLVEEIIQLRRSRRLDGDVSVTYDMIDNVVRVFCDAGRGSRPMFTVGENGLNIKKSSGHKWNKLVKKNLIEYIDCSEIENYVVAMTPDSIDKWKNDYCEIHPSMMQGVMASAIPFPDHSPSPRNCYQCSMGKQALGIYALSYQQRTDTIVHVLDYPQRPLVSTKPAEFMGFNDMPSGINAIVAVMAYTGYNQEDSVIMSQAAIDRGMFTVTSYRTVSDVEKKGGMYTVETIGIPPPSSVGIKQGGAGYFRRKNGNFSLLDERGVVRKGLDVKKGDFIIGKTLVKSSKSGEETMTDCSIDIKQGEEGIVDMVDVTTTPNGYTMVKVKIRQQRQPEIGDKVASRAAQKGTIGAIYQQEDMPFNADGICPDIIINPHCIPSRMTVNQLMECVLGKACAIGGTYGDATPFTSSSTGNAAEKICELLAKVGMEQGNAHERTGWEMMTNGMTGEPVKAKIFMGPTYYQRLKHMVADKMHARAQGHVTTLTRQPLEGRSRDGGLRFGEMERDCMIAHGASRFLKERLFDCSDPYQIIVCDQCGMITASQDECVACRKDKVTRKNMPYAAKLLCQELMAMGIKVAIK</sequence>
<dbReference type="Pfam" id="PF04567">
    <property type="entry name" value="RNA_pol_Rpb2_5"/>
    <property type="match status" value="1"/>
</dbReference>
<accession>A0A6C0JPX1</accession>
<feature type="domain" description="RNA polymerase Rpb2" evidence="11">
    <location>
        <begin position="178"/>
        <end position="355"/>
    </location>
</feature>
<dbReference type="AlphaFoldDB" id="A0A6C0JPX1"/>
<dbReference type="GO" id="GO:0046872">
    <property type="term" value="F:metal ion binding"/>
    <property type="evidence" value="ECO:0007669"/>
    <property type="project" value="UniProtKB-KW"/>
</dbReference>
<dbReference type="InterPro" id="IPR007120">
    <property type="entry name" value="DNA-dir_RNAP_su2_dom"/>
</dbReference>
<dbReference type="InterPro" id="IPR007642">
    <property type="entry name" value="RNA_pol_Rpb2_2"/>
</dbReference>
<evidence type="ECO:0000259" key="14">
    <source>
        <dbReference type="Pfam" id="PF04566"/>
    </source>
</evidence>
<dbReference type="InterPro" id="IPR007646">
    <property type="entry name" value="RNA_pol_Rpb2_4"/>
</dbReference>
<dbReference type="Gene3D" id="2.40.270.10">
    <property type="entry name" value="DNA-directed RNA polymerase, subunit 2, domain 6"/>
    <property type="match status" value="1"/>
</dbReference>
<dbReference type="Gene3D" id="3.90.1800.10">
    <property type="entry name" value="RNA polymerase alpha subunit dimerisation domain"/>
    <property type="match status" value="1"/>
</dbReference>
<keyword evidence="5" id="KW-0548">Nucleotidyltransferase</keyword>
<dbReference type="GO" id="GO:0003677">
    <property type="term" value="F:DNA binding"/>
    <property type="evidence" value="ECO:0007669"/>
    <property type="project" value="InterPro"/>
</dbReference>
<evidence type="ECO:0000256" key="6">
    <source>
        <dbReference type="ARBA" id="ARBA00022723"/>
    </source>
</evidence>
<dbReference type="InterPro" id="IPR007641">
    <property type="entry name" value="RNA_pol_Rpb2_7"/>
</dbReference>
<dbReference type="EMBL" id="MN740668">
    <property type="protein sequence ID" value="QHU06856.1"/>
    <property type="molecule type" value="Genomic_DNA"/>
</dbReference>
<keyword evidence="8" id="KW-0804">Transcription</keyword>
<dbReference type="GO" id="GO:0006351">
    <property type="term" value="P:DNA-templated transcription"/>
    <property type="evidence" value="ECO:0007669"/>
    <property type="project" value="InterPro"/>
</dbReference>
<evidence type="ECO:0000256" key="4">
    <source>
        <dbReference type="ARBA" id="ARBA00022679"/>
    </source>
</evidence>
<dbReference type="SUPFAM" id="SSF64484">
    <property type="entry name" value="beta and beta-prime subunits of DNA dependent RNA-polymerase"/>
    <property type="match status" value="1"/>
</dbReference>
<evidence type="ECO:0000259" key="11">
    <source>
        <dbReference type="Pfam" id="PF04561"/>
    </source>
</evidence>
<dbReference type="InterPro" id="IPR014724">
    <property type="entry name" value="RNA_pol_RPB2_OB-fold"/>
</dbReference>
<feature type="domain" description="RNA polymerase Rpb2" evidence="15">
    <location>
        <begin position="601"/>
        <end position="640"/>
    </location>
</feature>
<evidence type="ECO:0000259" key="13">
    <source>
        <dbReference type="Pfam" id="PF04565"/>
    </source>
</evidence>
<feature type="domain" description="RNA polymerase Rpb2" evidence="10">
    <location>
        <begin position="1035"/>
        <end position="1118"/>
    </location>
</feature>
<dbReference type="InterPro" id="IPR037033">
    <property type="entry name" value="DNA-dir_RNAP_su2_hyb_sf"/>
</dbReference>
<dbReference type="Pfam" id="PF04565">
    <property type="entry name" value="RNA_pol_Rpb2_3"/>
    <property type="match status" value="1"/>
</dbReference>
<keyword evidence="7" id="KW-0862">Zinc</keyword>
<dbReference type="PANTHER" id="PTHR20856">
    <property type="entry name" value="DNA-DIRECTED RNA POLYMERASE I SUBUNIT 2"/>
    <property type="match status" value="1"/>
</dbReference>
<dbReference type="Gene3D" id="3.90.1110.10">
    <property type="entry name" value="RNA polymerase Rpb2, domain 2"/>
    <property type="match status" value="1"/>
</dbReference>
<evidence type="ECO:0000256" key="8">
    <source>
        <dbReference type="ARBA" id="ARBA00023163"/>
    </source>
</evidence>
<feature type="domain" description="RNA polymerase Rpb2" evidence="13">
    <location>
        <begin position="426"/>
        <end position="490"/>
    </location>
</feature>
<feature type="domain" description="RNA polymerase beta subunit protrusion" evidence="12">
    <location>
        <begin position="22"/>
        <end position="391"/>
    </location>
</feature>
<evidence type="ECO:0000256" key="7">
    <source>
        <dbReference type="ARBA" id="ARBA00022833"/>
    </source>
</evidence>